<comment type="caution">
    <text evidence="10">The sequence shown here is derived from an EMBL/GenBank/DDBJ whole genome shotgun (WGS) entry which is preliminary data.</text>
</comment>
<dbReference type="GO" id="GO:0016567">
    <property type="term" value="P:protein ubiquitination"/>
    <property type="evidence" value="ECO:0007669"/>
    <property type="project" value="TreeGrafter"/>
</dbReference>
<comment type="catalytic activity">
    <reaction evidence="1">
        <text>S-ubiquitinyl-[E2 ubiquitin-conjugating enzyme]-L-cysteine + [acceptor protein]-L-lysine = [E2 ubiquitin-conjugating enzyme]-L-cysteine + N(6)-ubiquitinyl-[acceptor protein]-L-lysine.</text>
        <dbReference type="EC" id="2.3.2.27"/>
    </reaction>
</comment>
<keyword evidence="7" id="KW-0862">Zinc</keyword>
<evidence type="ECO:0000256" key="8">
    <source>
        <dbReference type="PROSITE-ProRule" id="PRU00175"/>
    </source>
</evidence>
<evidence type="ECO:0000259" key="9">
    <source>
        <dbReference type="PROSITE" id="PS50089"/>
    </source>
</evidence>
<keyword evidence="3" id="KW-0808">Transferase</keyword>
<keyword evidence="11" id="KW-1185">Reference proteome</keyword>
<organism evidence="10 11">
    <name type="scientific">Crotalaria pallida</name>
    <name type="common">Smooth rattlebox</name>
    <name type="synonym">Crotalaria striata</name>
    <dbReference type="NCBI Taxonomy" id="3830"/>
    <lineage>
        <taxon>Eukaryota</taxon>
        <taxon>Viridiplantae</taxon>
        <taxon>Streptophyta</taxon>
        <taxon>Embryophyta</taxon>
        <taxon>Tracheophyta</taxon>
        <taxon>Spermatophyta</taxon>
        <taxon>Magnoliopsida</taxon>
        <taxon>eudicotyledons</taxon>
        <taxon>Gunneridae</taxon>
        <taxon>Pentapetalae</taxon>
        <taxon>rosids</taxon>
        <taxon>fabids</taxon>
        <taxon>Fabales</taxon>
        <taxon>Fabaceae</taxon>
        <taxon>Papilionoideae</taxon>
        <taxon>50 kb inversion clade</taxon>
        <taxon>genistoids sensu lato</taxon>
        <taxon>core genistoids</taxon>
        <taxon>Crotalarieae</taxon>
        <taxon>Crotalaria</taxon>
    </lineage>
</organism>
<keyword evidence="6" id="KW-0833">Ubl conjugation pathway</keyword>
<dbReference type="InterPro" id="IPR013083">
    <property type="entry name" value="Znf_RING/FYVE/PHD"/>
</dbReference>
<sequence length="402" mass="44832">MADITYLRDNPHLSDQTLTLDPVPYFDFDFYPSDPEFPPSPHPAFFPQPFDVDASLPFAAADRHNQANFVMDLFQQRVEQSQLSDSLNDSGFGVVEAHSDLNLHGLGLDLGLGLGFCAFENSGSGFGGSRNDIDDDDDLFIRLRPSDGNCVSVSGFESDSEKEEENGVELRMCLHSDDDEDDDGYNVENDDISSIPLCWDSLILEEDDNNNNGDLEWEEVDDGRGVDEREVLSMLSADAVEVSVSTLIGIEEEEEVMENLGWELLFNGSNLVANADLDNDAEPYFGDLGDHDEYEMMFGQFAEHENPFMGKPPASASLVQSLPSLVVTEEDVDKNNALCAVCKDDFSVGEQVKQLPCLHRYHGDCITPWLQIRNTCPVCRYEMPTDDADYERKRAQRSGSRT</sequence>
<dbReference type="PROSITE" id="PS50089">
    <property type="entry name" value="ZF_RING_2"/>
    <property type="match status" value="1"/>
</dbReference>
<evidence type="ECO:0000256" key="3">
    <source>
        <dbReference type="ARBA" id="ARBA00022679"/>
    </source>
</evidence>
<evidence type="ECO:0000256" key="5">
    <source>
        <dbReference type="ARBA" id="ARBA00022771"/>
    </source>
</evidence>
<evidence type="ECO:0000256" key="2">
    <source>
        <dbReference type="ARBA" id="ARBA00012483"/>
    </source>
</evidence>
<dbReference type="PANTHER" id="PTHR15710">
    <property type="entry name" value="E3 UBIQUITIN-PROTEIN LIGASE PRAJA"/>
    <property type="match status" value="1"/>
</dbReference>
<dbReference type="Proteomes" id="UP001372338">
    <property type="component" value="Unassembled WGS sequence"/>
</dbReference>
<dbReference type="FunFam" id="3.30.40.10:FF:000022">
    <property type="entry name" value="E3 ubiquitin-protein ligase RING1-like"/>
    <property type="match status" value="1"/>
</dbReference>
<protein>
    <recommendedName>
        <fullName evidence="2">RING-type E3 ubiquitin transferase</fullName>
        <ecNumber evidence="2">2.3.2.27</ecNumber>
    </recommendedName>
</protein>
<reference evidence="10 11" key="1">
    <citation type="submission" date="2024-01" db="EMBL/GenBank/DDBJ databases">
        <title>The genomes of 5 underutilized Papilionoideae crops provide insights into root nodulation and disease resistanc.</title>
        <authorList>
            <person name="Yuan L."/>
        </authorList>
    </citation>
    <scope>NUCLEOTIDE SEQUENCE [LARGE SCALE GENOMIC DNA]</scope>
    <source>
        <strain evidence="10">ZHUSHIDOU_FW_LH</strain>
        <tissue evidence="10">Leaf</tissue>
    </source>
</reference>
<evidence type="ECO:0000256" key="6">
    <source>
        <dbReference type="ARBA" id="ARBA00022786"/>
    </source>
</evidence>
<evidence type="ECO:0000256" key="4">
    <source>
        <dbReference type="ARBA" id="ARBA00022723"/>
    </source>
</evidence>
<keyword evidence="4" id="KW-0479">Metal-binding</keyword>
<evidence type="ECO:0000256" key="1">
    <source>
        <dbReference type="ARBA" id="ARBA00000900"/>
    </source>
</evidence>
<dbReference type="SMART" id="SM00184">
    <property type="entry name" value="RING"/>
    <property type="match status" value="1"/>
</dbReference>
<dbReference type="AlphaFoldDB" id="A0AAN9FVE0"/>
<gene>
    <name evidence="10" type="ORF">RIF29_10076</name>
</gene>
<proteinExistence type="predicted"/>
<dbReference type="GO" id="GO:0061630">
    <property type="term" value="F:ubiquitin protein ligase activity"/>
    <property type="evidence" value="ECO:0007669"/>
    <property type="project" value="UniProtKB-EC"/>
</dbReference>
<dbReference type="Pfam" id="PF13639">
    <property type="entry name" value="zf-RING_2"/>
    <property type="match status" value="1"/>
</dbReference>
<keyword evidence="5 8" id="KW-0863">Zinc-finger</keyword>
<dbReference type="GO" id="GO:0005737">
    <property type="term" value="C:cytoplasm"/>
    <property type="evidence" value="ECO:0007669"/>
    <property type="project" value="TreeGrafter"/>
</dbReference>
<dbReference type="Gene3D" id="3.30.40.10">
    <property type="entry name" value="Zinc/RING finger domain, C3HC4 (zinc finger)"/>
    <property type="match status" value="1"/>
</dbReference>
<evidence type="ECO:0000256" key="7">
    <source>
        <dbReference type="ARBA" id="ARBA00022833"/>
    </source>
</evidence>
<dbReference type="InterPro" id="IPR001841">
    <property type="entry name" value="Znf_RING"/>
</dbReference>
<dbReference type="EMBL" id="JAYWIO010000002">
    <property type="protein sequence ID" value="KAK7281796.1"/>
    <property type="molecule type" value="Genomic_DNA"/>
</dbReference>
<feature type="domain" description="RING-type" evidence="9">
    <location>
        <begin position="339"/>
        <end position="380"/>
    </location>
</feature>
<accession>A0AAN9FVE0</accession>
<name>A0AAN9FVE0_CROPI</name>
<dbReference type="GO" id="GO:0008270">
    <property type="term" value="F:zinc ion binding"/>
    <property type="evidence" value="ECO:0007669"/>
    <property type="project" value="UniProtKB-KW"/>
</dbReference>
<evidence type="ECO:0000313" key="10">
    <source>
        <dbReference type="EMBL" id="KAK7281796.1"/>
    </source>
</evidence>
<dbReference type="EC" id="2.3.2.27" evidence="2"/>
<dbReference type="PANTHER" id="PTHR15710:SF202">
    <property type="entry name" value="RING-TYPE E3 UBIQUITIN TRANSFERASE"/>
    <property type="match status" value="1"/>
</dbReference>
<dbReference type="SUPFAM" id="SSF57850">
    <property type="entry name" value="RING/U-box"/>
    <property type="match status" value="1"/>
</dbReference>
<evidence type="ECO:0000313" key="11">
    <source>
        <dbReference type="Proteomes" id="UP001372338"/>
    </source>
</evidence>